<dbReference type="EMBL" id="NGKA01000003">
    <property type="protein sequence ID" value="RSU14342.1"/>
    <property type="molecule type" value="Genomic_DNA"/>
</dbReference>
<dbReference type="InterPro" id="IPR046348">
    <property type="entry name" value="SIS_dom_sf"/>
</dbReference>
<feature type="domain" description="SIS" evidence="5">
    <location>
        <begin position="106"/>
        <end position="249"/>
    </location>
</feature>
<keyword evidence="3" id="KW-0804">Transcription</keyword>
<name>A0A430B289_9ENTE</name>
<dbReference type="InterPro" id="IPR000281">
    <property type="entry name" value="HTH_RpiR"/>
</dbReference>
<dbReference type="SUPFAM" id="SSF46689">
    <property type="entry name" value="Homeodomain-like"/>
    <property type="match status" value="1"/>
</dbReference>
<sequence length="252" mass="28792">MMSFFDNFNKAELTDVERTVYQYIVENAELIPYQRVREIAGNAHVSTSSVLRFLKKMGFDSFSEFKFDFKQKLNKQAVEDSFSDQHFDILNRRNFSQDLEHQIKKVSKQIYAADSVIFFGMGASGTMADYVARRLANVGINALSITDPTYPIKSHMAGEGTKKVLIVLSTSGNTREIIETMLLLQNTPDLFKVAITGNLSGKLVGLCDYVIDYHLKQDRMQIYYDLTSQIPAIFILELLVQKTRELQKRNTV</sequence>
<evidence type="ECO:0000313" key="7">
    <source>
        <dbReference type="Proteomes" id="UP000287605"/>
    </source>
</evidence>
<evidence type="ECO:0000259" key="5">
    <source>
        <dbReference type="PROSITE" id="PS51464"/>
    </source>
</evidence>
<dbReference type="SUPFAM" id="SSF53697">
    <property type="entry name" value="SIS domain"/>
    <property type="match status" value="1"/>
</dbReference>
<evidence type="ECO:0000256" key="2">
    <source>
        <dbReference type="ARBA" id="ARBA00023125"/>
    </source>
</evidence>
<dbReference type="Gene3D" id="1.10.10.10">
    <property type="entry name" value="Winged helix-like DNA-binding domain superfamily/Winged helix DNA-binding domain"/>
    <property type="match status" value="1"/>
</dbReference>
<dbReference type="GO" id="GO:0097367">
    <property type="term" value="F:carbohydrate derivative binding"/>
    <property type="evidence" value="ECO:0007669"/>
    <property type="project" value="InterPro"/>
</dbReference>
<protein>
    <recommendedName>
        <fullName evidence="8">RpiR family transcriptional regulator</fullName>
    </recommendedName>
</protein>
<dbReference type="PROSITE" id="PS51464">
    <property type="entry name" value="SIS"/>
    <property type="match status" value="1"/>
</dbReference>
<dbReference type="GO" id="GO:0003677">
    <property type="term" value="F:DNA binding"/>
    <property type="evidence" value="ECO:0007669"/>
    <property type="project" value="UniProtKB-KW"/>
</dbReference>
<dbReference type="Pfam" id="PF01380">
    <property type="entry name" value="SIS"/>
    <property type="match status" value="1"/>
</dbReference>
<dbReference type="GO" id="GO:0003700">
    <property type="term" value="F:DNA-binding transcription factor activity"/>
    <property type="evidence" value="ECO:0007669"/>
    <property type="project" value="InterPro"/>
</dbReference>
<dbReference type="PANTHER" id="PTHR30514:SF1">
    <property type="entry name" value="HTH-TYPE TRANSCRIPTIONAL REGULATOR HEXR-RELATED"/>
    <property type="match status" value="1"/>
</dbReference>
<dbReference type="InterPro" id="IPR036388">
    <property type="entry name" value="WH-like_DNA-bd_sf"/>
</dbReference>
<dbReference type="Pfam" id="PF01418">
    <property type="entry name" value="HTH_6"/>
    <property type="match status" value="1"/>
</dbReference>
<accession>A0A430B289</accession>
<dbReference type="GO" id="GO:1901135">
    <property type="term" value="P:carbohydrate derivative metabolic process"/>
    <property type="evidence" value="ECO:0007669"/>
    <property type="project" value="InterPro"/>
</dbReference>
<gene>
    <name evidence="6" type="ORF">CBF29_03310</name>
</gene>
<keyword evidence="2" id="KW-0238">DNA-binding</keyword>
<dbReference type="InterPro" id="IPR035472">
    <property type="entry name" value="RpiR-like_SIS"/>
</dbReference>
<organism evidence="6 7">
    <name type="scientific">Vagococcus elongatus</name>
    <dbReference type="NCBI Taxonomy" id="180344"/>
    <lineage>
        <taxon>Bacteria</taxon>
        <taxon>Bacillati</taxon>
        <taxon>Bacillota</taxon>
        <taxon>Bacilli</taxon>
        <taxon>Lactobacillales</taxon>
        <taxon>Enterococcaceae</taxon>
        <taxon>Vagococcus</taxon>
    </lineage>
</organism>
<dbReference type="Proteomes" id="UP000287605">
    <property type="component" value="Unassembled WGS sequence"/>
</dbReference>
<dbReference type="InterPro" id="IPR001347">
    <property type="entry name" value="SIS_dom"/>
</dbReference>
<dbReference type="InterPro" id="IPR047640">
    <property type="entry name" value="RpiR-like"/>
</dbReference>
<reference evidence="6 7" key="1">
    <citation type="submission" date="2017-05" db="EMBL/GenBank/DDBJ databases">
        <title>Vagococcus spp. assemblies.</title>
        <authorList>
            <person name="Gulvik C.A."/>
        </authorList>
    </citation>
    <scope>NUCLEOTIDE SEQUENCE [LARGE SCALE GENOMIC DNA]</scope>
    <source>
        <strain evidence="6 7">CCUG 51432</strain>
    </source>
</reference>
<dbReference type="OrthoDB" id="1648815at2"/>
<comment type="caution">
    <text evidence="6">The sequence shown here is derived from an EMBL/GenBank/DDBJ whole genome shotgun (WGS) entry which is preliminary data.</text>
</comment>
<keyword evidence="7" id="KW-1185">Reference proteome</keyword>
<proteinExistence type="predicted"/>
<evidence type="ECO:0008006" key="8">
    <source>
        <dbReference type="Google" id="ProtNLM"/>
    </source>
</evidence>
<keyword evidence="1" id="KW-0805">Transcription regulation</keyword>
<dbReference type="AlphaFoldDB" id="A0A430B289"/>
<dbReference type="PROSITE" id="PS51071">
    <property type="entry name" value="HTH_RPIR"/>
    <property type="match status" value="1"/>
</dbReference>
<evidence type="ECO:0000313" key="6">
    <source>
        <dbReference type="EMBL" id="RSU14342.1"/>
    </source>
</evidence>
<dbReference type="CDD" id="cd05013">
    <property type="entry name" value="SIS_RpiR"/>
    <property type="match status" value="1"/>
</dbReference>
<dbReference type="Gene3D" id="3.40.50.10490">
    <property type="entry name" value="Glucose-6-phosphate isomerase like protein, domain 1"/>
    <property type="match status" value="1"/>
</dbReference>
<feature type="domain" description="HTH rpiR-type" evidence="4">
    <location>
        <begin position="1"/>
        <end position="76"/>
    </location>
</feature>
<dbReference type="PANTHER" id="PTHR30514">
    <property type="entry name" value="GLUCOKINASE"/>
    <property type="match status" value="1"/>
</dbReference>
<dbReference type="InterPro" id="IPR009057">
    <property type="entry name" value="Homeodomain-like_sf"/>
</dbReference>
<evidence type="ECO:0000256" key="1">
    <source>
        <dbReference type="ARBA" id="ARBA00023015"/>
    </source>
</evidence>
<evidence type="ECO:0000259" key="4">
    <source>
        <dbReference type="PROSITE" id="PS51071"/>
    </source>
</evidence>
<evidence type="ECO:0000256" key="3">
    <source>
        <dbReference type="ARBA" id="ARBA00023163"/>
    </source>
</evidence>